<dbReference type="SUPFAM" id="SSF55874">
    <property type="entry name" value="ATPase domain of HSP90 chaperone/DNA topoisomerase II/histidine kinase"/>
    <property type="match status" value="1"/>
</dbReference>
<keyword evidence="1" id="KW-0808">Transferase</keyword>
<dbReference type="GO" id="GO:0016020">
    <property type="term" value="C:membrane"/>
    <property type="evidence" value="ECO:0007669"/>
    <property type="project" value="InterPro"/>
</dbReference>
<keyword evidence="2 6" id="KW-0418">Kinase</keyword>
<evidence type="ECO:0000256" key="2">
    <source>
        <dbReference type="ARBA" id="ARBA00022777"/>
    </source>
</evidence>
<dbReference type="InterPro" id="IPR003594">
    <property type="entry name" value="HATPase_dom"/>
</dbReference>
<proteinExistence type="predicted"/>
<evidence type="ECO:0000313" key="7">
    <source>
        <dbReference type="Proteomes" id="UP000473325"/>
    </source>
</evidence>
<evidence type="ECO:0000256" key="4">
    <source>
        <dbReference type="SAM" id="Phobius"/>
    </source>
</evidence>
<feature type="transmembrane region" description="Helical" evidence="4">
    <location>
        <begin position="172"/>
        <end position="190"/>
    </location>
</feature>
<dbReference type="Proteomes" id="UP000473325">
    <property type="component" value="Unassembled WGS sequence"/>
</dbReference>
<evidence type="ECO:0000256" key="1">
    <source>
        <dbReference type="ARBA" id="ARBA00022679"/>
    </source>
</evidence>
<evidence type="ECO:0000313" key="6">
    <source>
        <dbReference type="EMBL" id="MXG91975.1"/>
    </source>
</evidence>
<dbReference type="Pfam" id="PF07730">
    <property type="entry name" value="HisKA_3"/>
    <property type="match status" value="1"/>
</dbReference>
<dbReference type="PANTHER" id="PTHR24421">
    <property type="entry name" value="NITRATE/NITRITE SENSOR PROTEIN NARX-RELATED"/>
    <property type="match status" value="1"/>
</dbReference>
<dbReference type="EMBL" id="WUEK01000016">
    <property type="protein sequence ID" value="MXG91975.1"/>
    <property type="molecule type" value="Genomic_DNA"/>
</dbReference>
<evidence type="ECO:0000259" key="5">
    <source>
        <dbReference type="SMART" id="SM00387"/>
    </source>
</evidence>
<feature type="transmembrane region" description="Helical" evidence="4">
    <location>
        <begin position="71"/>
        <end position="89"/>
    </location>
</feature>
<dbReference type="GO" id="GO:0046983">
    <property type="term" value="F:protein dimerization activity"/>
    <property type="evidence" value="ECO:0007669"/>
    <property type="project" value="InterPro"/>
</dbReference>
<feature type="transmembrane region" description="Helical" evidence="4">
    <location>
        <begin position="356"/>
        <end position="375"/>
    </location>
</feature>
<feature type="transmembrane region" description="Helical" evidence="4">
    <location>
        <begin position="320"/>
        <end position="344"/>
    </location>
</feature>
<name>A0A6L7F407_9ACTN</name>
<dbReference type="RefSeq" id="WP_160879906.1">
    <property type="nucleotide sequence ID" value="NZ_WUEK01000016.1"/>
</dbReference>
<dbReference type="Gene3D" id="3.30.565.10">
    <property type="entry name" value="Histidine kinase-like ATPase, C-terminal domain"/>
    <property type="match status" value="1"/>
</dbReference>
<dbReference type="InterPro" id="IPR050482">
    <property type="entry name" value="Sensor_HK_TwoCompSys"/>
</dbReference>
<feature type="transmembrane region" description="Helical" evidence="4">
    <location>
        <begin position="262"/>
        <end position="283"/>
    </location>
</feature>
<comment type="caution">
    <text evidence="6">The sequence shown here is derived from an EMBL/GenBank/DDBJ whole genome shotgun (WGS) entry which is preliminary data.</text>
</comment>
<keyword evidence="3" id="KW-0902">Two-component regulatory system</keyword>
<feature type="transmembrane region" description="Helical" evidence="4">
    <location>
        <begin position="289"/>
        <end position="308"/>
    </location>
</feature>
<protein>
    <submittedName>
        <fullName evidence="6">Sensor histidine kinase</fullName>
    </submittedName>
</protein>
<feature type="transmembrane region" description="Helical" evidence="4">
    <location>
        <begin position="96"/>
        <end position="117"/>
    </location>
</feature>
<dbReference type="AlphaFoldDB" id="A0A6L7F407"/>
<keyword evidence="4" id="KW-0812">Transmembrane</keyword>
<feature type="domain" description="Histidine kinase/HSP90-like ATPase" evidence="5">
    <location>
        <begin position="622"/>
        <end position="718"/>
    </location>
</feature>
<reference evidence="6 7" key="1">
    <citation type="submission" date="2019-12" db="EMBL/GenBank/DDBJ databases">
        <authorList>
            <person name="Kun Z."/>
        </authorList>
    </citation>
    <scope>NUCLEOTIDE SEQUENCE [LARGE SCALE GENOMIC DNA]</scope>
    <source>
        <strain evidence="6 7">YIM 123512</strain>
    </source>
</reference>
<dbReference type="CDD" id="cd16917">
    <property type="entry name" value="HATPase_UhpB-NarQ-NarX-like"/>
    <property type="match status" value="1"/>
</dbReference>
<keyword evidence="4" id="KW-1133">Transmembrane helix</keyword>
<sequence>MSTDVHTGTEPAVGPAVEPALEPLVEPVVLVRRLPAALPVLLALVTSGVAVGLDVAAPAASWGRELAPGSVWVHGVMAVCFALLCSVLLAGRRWGWAAVAGGFAVSALTAGLLRGWVHLSLTAPVEPSSANGGLEALLWVLKISNLLPLTFVCVAVVLFPTGRLPEGRWRRVTLASYAVTLPGIVVTALGPTTLGLSPEPGSAADPSVLVAPHVLSAPFLGPWIDTVAALIVPLSFAALVVGQLSVPLLRIRESAGVERERLYWLLWAAVAIALTSTVDIIVREGTLDGWLVGLGCAVMAAAMAVALVDQHTVSGEAVLAHTVVYGGLGVLVLGLDLAFLSALSSVLGDSLAQRDVVLVVLVCSAVFYGPLRAGLWRVARRWLLGQRDDPYDVVAGLAAGLERAEEGPEQLSAVARAVAQAFGVSFVAVEVDRAAGARLAATLGTRPRETRALPISYRGTTVGRLVLPARGLRTQLDRRDERLLGDLVRQAAAAARTSQLADELQSNREELVLAREEERRRIRRDLHDGLGPSLGGAVFLLDSARLLVDRDPDAAEAQLDATESHLRGVMDDVRRLVSDLRPPALDALGLVGALRQQGELVPGVEVHLEAADPAPLAALPAAVEVAAYRIVGEALTNVARHAAATRCAIRLEVATDAAGVAALLVEVADDGLGIPLERQAGVGLLSLRERADELGGRTEITCPAEGGTVVRAWLPIPALTAAPTTATAAPPLEELVS</sequence>
<organism evidence="6 7">
    <name type="scientific">Nocardioides flavescens</name>
    <dbReference type="NCBI Taxonomy" id="2691959"/>
    <lineage>
        <taxon>Bacteria</taxon>
        <taxon>Bacillati</taxon>
        <taxon>Actinomycetota</taxon>
        <taxon>Actinomycetes</taxon>
        <taxon>Propionibacteriales</taxon>
        <taxon>Nocardioidaceae</taxon>
        <taxon>Nocardioides</taxon>
    </lineage>
</organism>
<keyword evidence="7" id="KW-1185">Reference proteome</keyword>
<feature type="transmembrane region" description="Helical" evidence="4">
    <location>
        <begin position="40"/>
        <end position="59"/>
    </location>
</feature>
<feature type="transmembrane region" description="Helical" evidence="4">
    <location>
        <begin position="137"/>
        <end position="160"/>
    </location>
</feature>
<accession>A0A6L7F407</accession>
<dbReference type="Gene3D" id="1.20.5.1930">
    <property type="match status" value="1"/>
</dbReference>
<evidence type="ECO:0000256" key="3">
    <source>
        <dbReference type="ARBA" id="ARBA00023012"/>
    </source>
</evidence>
<gene>
    <name evidence="6" type="ORF">GRQ65_20745</name>
</gene>
<feature type="transmembrane region" description="Helical" evidence="4">
    <location>
        <begin position="227"/>
        <end position="250"/>
    </location>
</feature>
<keyword evidence="4" id="KW-0472">Membrane</keyword>
<dbReference type="InterPro" id="IPR036890">
    <property type="entry name" value="HATPase_C_sf"/>
</dbReference>
<dbReference type="Pfam" id="PF02518">
    <property type="entry name" value="HATPase_c"/>
    <property type="match status" value="1"/>
</dbReference>
<dbReference type="GO" id="GO:0000155">
    <property type="term" value="F:phosphorelay sensor kinase activity"/>
    <property type="evidence" value="ECO:0007669"/>
    <property type="project" value="InterPro"/>
</dbReference>
<dbReference type="InterPro" id="IPR011712">
    <property type="entry name" value="Sig_transdc_His_kin_sub3_dim/P"/>
</dbReference>
<dbReference type="SMART" id="SM00387">
    <property type="entry name" value="HATPase_c"/>
    <property type="match status" value="1"/>
</dbReference>